<protein>
    <recommendedName>
        <fullName evidence="3">BioF2-like acetyltransferase domain-containing protein</fullName>
    </recommendedName>
</protein>
<accession>A0A6V1WMU1</accession>
<dbReference type="PANTHER" id="PTHR47017:SF1">
    <property type="entry name" value="ACYL-COA"/>
    <property type="match status" value="1"/>
</dbReference>
<feature type="compositionally biased region" description="Basic and acidic residues" evidence="1">
    <location>
        <begin position="10"/>
        <end position="32"/>
    </location>
</feature>
<dbReference type="Gene3D" id="3.40.630.30">
    <property type="match status" value="1"/>
</dbReference>
<dbReference type="AlphaFoldDB" id="A0A6V1WMU1"/>
<gene>
    <name evidence="2" type="ORF">HAKA00212_LOCUS25133</name>
</gene>
<dbReference type="SUPFAM" id="SSF55729">
    <property type="entry name" value="Acyl-CoA N-acyltransferases (Nat)"/>
    <property type="match status" value="1"/>
</dbReference>
<evidence type="ECO:0000256" key="1">
    <source>
        <dbReference type="SAM" id="MobiDB-lite"/>
    </source>
</evidence>
<name>A0A6V1WMU1_HETAK</name>
<evidence type="ECO:0008006" key="3">
    <source>
        <dbReference type="Google" id="ProtNLM"/>
    </source>
</evidence>
<feature type="region of interest" description="Disordered" evidence="1">
    <location>
        <begin position="1"/>
        <end position="32"/>
    </location>
</feature>
<dbReference type="PANTHER" id="PTHR47017">
    <property type="entry name" value="ACYL-COA"/>
    <property type="match status" value="1"/>
</dbReference>
<organism evidence="2">
    <name type="scientific">Heterosigma akashiwo</name>
    <name type="common">Chromophytic alga</name>
    <name type="synonym">Heterosigma carterae</name>
    <dbReference type="NCBI Taxonomy" id="2829"/>
    <lineage>
        <taxon>Eukaryota</taxon>
        <taxon>Sar</taxon>
        <taxon>Stramenopiles</taxon>
        <taxon>Ochrophyta</taxon>
        <taxon>Raphidophyceae</taxon>
        <taxon>Chattonellales</taxon>
        <taxon>Chattonellaceae</taxon>
        <taxon>Heterosigma</taxon>
    </lineage>
</organism>
<evidence type="ECO:0000313" key="2">
    <source>
        <dbReference type="EMBL" id="CAE0650619.1"/>
    </source>
</evidence>
<feature type="region of interest" description="Disordered" evidence="1">
    <location>
        <begin position="451"/>
        <end position="471"/>
    </location>
</feature>
<dbReference type="EMBL" id="HBIU01057706">
    <property type="protein sequence ID" value="CAE0650619.1"/>
    <property type="molecule type" value="Transcribed_RNA"/>
</dbReference>
<feature type="compositionally biased region" description="Basic and acidic residues" evidence="1">
    <location>
        <begin position="461"/>
        <end position="471"/>
    </location>
</feature>
<dbReference type="InterPro" id="IPR016181">
    <property type="entry name" value="Acyl_CoA_acyltransferase"/>
</dbReference>
<proteinExistence type="predicted"/>
<sequence>MYQGPLSLKSSEKSEEGTSQRKEPTDRESDSEGRIPLLENLILTLNDGIKKIDRANWDSLLTDKASPFVEYDWLYCMEESKVATAKSGWQPLHLTVAKEDTGELVAAMPLYVKYHSMGEFIFDNAWADAAYNYFGVNYYPKLLSASPMTPAAGERLLVRPDLDEKCRAALQQVMAQYLKQAVAQNGLSSAHVNFIVPQEEAALEKDQYMIRTSMQYHWVNSDPNNGGEKFKSFEDYLACFPSKRRIKIKRERKSVYEDQNVEMKTYHGDTIPDDMFPVIFRIYKSTIDKLYYGRQYLNEEFFLMLAKHFKRNLCFFVAVDKETGDVLGGTFNIVKAGRFYGRYWGGVGRFVKNLHFETCYYRAIEYCIEQGLDRMEPGAGGGDFKFMRGFDPAPTRSAHFIENKGLRLAVQRSLGEEEESFNEAAEYLNRQSSMKNPKAPQNLVGVEMRTASVPGYGRGSVGEKQDGEQGK</sequence>
<dbReference type="Pfam" id="PF04339">
    <property type="entry name" value="FemAB_like"/>
    <property type="match status" value="1"/>
</dbReference>
<reference evidence="2" key="1">
    <citation type="submission" date="2021-01" db="EMBL/GenBank/DDBJ databases">
        <authorList>
            <person name="Corre E."/>
            <person name="Pelletier E."/>
            <person name="Niang G."/>
            <person name="Scheremetjew M."/>
            <person name="Finn R."/>
            <person name="Kale V."/>
            <person name="Holt S."/>
            <person name="Cochrane G."/>
            <person name="Meng A."/>
            <person name="Brown T."/>
            <person name="Cohen L."/>
        </authorList>
    </citation>
    <scope>NUCLEOTIDE SEQUENCE</scope>
    <source>
        <strain evidence="2">CCMP3107</strain>
    </source>
</reference>
<dbReference type="InterPro" id="IPR007434">
    <property type="entry name" value="FemAB-like"/>
</dbReference>